<evidence type="ECO:0000313" key="2">
    <source>
        <dbReference type="Proteomes" id="UP000001362"/>
    </source>
</evidence>
<dbReference type="EMBL" id="CP001219">
    <property type="protein sequence ID" value="ACK78010.1"/>
    <property type="molecule type" value="Genomic_DNA"/>
</dbReference>
<dbReference type="Proteomes" id="UP000001362">
    <property type="component" value="Chromosome"/>
</dbReference>
<protein>
    <submittedName>
        <fullName evidence="1">Uncharacterized protein</fullName>
    </submittedName>
</protein>
<organism evidence="1 2">
    <name type="scientific">Acidithiobacillus ferrooxidans (strain ATCC 23270 / DSM 14882 / CIP 104768 / NCIMB 8455)</name>
    <name type="common">Ferrobacillus ferrooxidans (strain ATCC 23270)</name>
    <dbReference type="NCBI Taxonomy" id="243159"/>
    <lineage>
        <taxon>Bacteria</taxon>
        <taxon>Pseudomonadati</taxon>
        <taxon>Pseudomonadota</taxon>
        <taxon>Acidithiobacillia</taxon>
        <taxon>Acidithiobacillales</taxon>
        <taxon>Acidithiobacillaceae</taxon>
        <taxon>Acidithiobacillus</taxon>
    </lineage>
</organism>
<accession>B7J8S6</accession>
<proteinExistence type="predicted"/>
<name>B7J8S6_ACIF2</name>
<dbReference type="STRING" id="243159.AFE_1244"/>
<sequence>MVEQQEIIGALIHPGSGVRTPVLALMGGDQIRVRGTYMDFETHLRSAIRGGYTLESDDSDLLGAWKKQREAVDAEQSRIQQELQELANLHSEGLKK</sequence>
<dbReference type="RefSeq" id="WP_012606916.1">
    <property type="nucleotide sequence ID" value="NC_011761.1"/>
</dbReference>
<keyword evidence="2" id="KW-1185">Reference proteome</keyword>
<dbReference type="HOGENOM" id="CLU_2353463_0_0_6"/>
<dbReference type="KEGG" id="afr:AFE_1244"/>
<dbReference type="AlphaFoldDB" id="B7J8S6"/>
<evidence type="ECO:0000313" key="1">
    <source>
        <dbReference type="EMBL" id="ACK78010.1"/>
    </source>
</evidence>
<gene>
    <name evidence="1" type="ordered locus">AFE_1244</name>
</gene>
<dbReference type="PaxDb" id="243159-AFE_1244"/>
<reference evidence="1 2" key="1">
    <citation type="journal article" date="2008" name="BMC Genomics">
        <title>Acidithiobacillus ferrooxidans metabolism: from genome sequence to industrial applications.</title>
        <authorList>
            <person name="Valdes J."/>
            <person name="Pedroso I."/>
            <person name="Quatrini R."/>
            <person name="Dodson R.J."/>
            <person name="Tettelin H."/>
            <person name="Blake R.II."/>
            <person name="Eisen J.A."/>
            <person name="Holmes D.S."/>
        </authorList>
    </citation>
    <scope>NUCLEOTIDE SEQUENCE [LARGE SCALE GENOMIC DNA]</scope>
    <source>
        <strain evidence="2">ATCC 23270 / DSM 14882 / CIP 104768 / NCIMB 8455</strain>
    </source>
</reference>
<dbReference type="GeneID" id="65280511"/>